<feature type="compositionally biased region" description="Pro residues" evidence="1">
    <location>
        <begin position="222"/>
        <end position="232"/>
    </location>
</feature>
<feature type="compositionally biased region" description="Low complexity" evidence="1">
    <location>
        <begin position="195"/>
        <end position="210"/>
    </location>
</feature>
<dbReference type="OrthoDB" id="10665366at2759"/>
<evidence type="ECO:0008006" key="4">
    <source>
        <dbReference type="Google" id="ProtNLM"/>
    </source>
</evidence>
<evidence type="ECO:0000313" key="2">
    <source>
        <dbReference type="EMBL" id="QDS75085.1"/>
    </source>
</evidence>
<keyword evidence="3" id="KW-1185">Reference proteome</keyword>
<gene>
    <name evidence="2" type="ORF">FKW77_006924</name>
</gene>
<sequence length="386" mass="43093">MATREEIFIPAKTSIPTSTPLITPSMDHRRRRLTTLPPELLLLIYSNLRPAAKLALTLTSRTLYLKLPTLASSKTTVPTTQCTQASQATTTLALPLCARKAIATYLSYPKRRKNRRNCTFCSQWYPSTLFGNPWSPLSTETMDERRNRQEEMSAQLIEDGVDAMGGPGMITLPPEICAWHRGAFTVLVDGPPPSSSSFPWTSSPQQPQQQEKTNNEPRYPIQTPPTPSPFPDLRPGWWRIPSLLCKHCKKISTPLRQFGESVSPVKSITEGDMESMMGFCERMVLWGSCPQCRGCDDCGLLLVKVFVRIARGYEKSVEDSECDGVSAGDLDAIASSRGGKIDGDGLLVDTPGRFVVYREGGKVMVREWETRNKKSPHRDICVKRIR</sequence>
<evidence type="ECO:0000313" key="3">
    <source>
        <dbReference type="Proteomes" id="UP000316270"/>
    </source>
</evidence>
<proteinExistence type="predicted"/>
<reference evidence="2 3" key="1">
    <citation type="submission" date="2019-07" db="EMBL/GenBank/DDBJ databases">
        <title>Finished genome of Venturia effusa.</title>
        <authorList>
            <person name="Young C.A."/>
            <person name="Cox M.P."/>
            <person name="Ganley A.R.D."/>
            <person name="David W.J."/>
        </authorList>
    </citation>
    <scope>NUCLEOTIDE SEQUENCE [LARGE SCALE GENOMIC DNA]</scope>
    <source>
        <strain evidence="3">albino</strain>
    </source>
</reference>
<feature type="region of interest" description="Disordered" evidence="1">
    <location>
        <begin position="192"/>
        <end position="232"/>
    </location>
</feature>
<evidence type="ECO:0000256" key="1">
    <source>
        <dbReference type="SAM" id="MobiDB-lite"/>
    </source>
</evidence>
<dbReference type="AlphaFoldDB" id="A0A517LHG3"/>
<organism evidence="2 3">
    <name type="scientific">Venturia effusa</name>
    <dbReference type="NCBI Taxonomy" id="50376"/>
    <lineage>
        <taxon>Eukaryota</taxon>
        <taxon>Fungi</taxon>
        <taxon>Dikarya</taxon>
        <taxon>Ascomycota</taxon>
        <taxon>Pezizomycotina</taxon>
        <taxon>Dothideomycetes</taxon>
        <taxon>Pleosporomycetidae</taxon>
        <taxon>Venturiales</taxon>
        <taxon>Venturiaceae</taxon>
        <taxon>Venturia</taxon>
    </lineage>
</organism>
<accession>A0A517LHG3</accession>
<name>A0A517LHG3_9PEZI</name>
<protein>
    <recommendedName>
        <fullName evidence="4">F-box domain-containing protein</fullName>
    </recommendedName>
</protein>
<dbReference type="EMBL" id="CP042196">
    <property type="protein sequence ID" value="QDS75085.1"/>
    <property type="molecule type" value="Genomic_DNA"/>
</dbReference>
<dbReference type="Proteomes" id="UP000316270">
    <property type="component" value="Chromosome 12"/>
</dbReference>